<dbReference type="InterPro" id="IPR036291">
    <property type="entry name" value="NAD(P)-bd_dom_sf"/>
</dbReference>
<dbReference type="PIRSF" id="PIRSF000124">
    <property type="entry name" value="UDPglc_GDPman_dh"/>
    <property type="match status" value="1"/>
</dbReference>
<dbReference type="InterPro" id="IPR036220">
    <property type="entry name" value="UDP-Glc/GDP-Man_DH_C_sf"/>
</dbReference>
<dbReference type="PIRSF" id="PIRSF500136">
    <property type="entry name" value="UDP_ManNAc_DH"/>
    <property type="match status" value="1"/>
</dbReference>
<dbReference type="AlphaFoldDB" id="A0A419SKR7"/>
<reference evidence="5 6" key="1">
    <citation type="submission" date="2016-08" db="EMBL/GenBank/DDBJ databases">
        <title>Novel Firmicute Genomes.</title>
        <authorList>
            <person name="Poppleton D.I."/>
            <person name="Gribaldo S."/>
        </authorList>
    </citation>
    <scope>NUCLEOTIDE SEQUENCE [LARGE SCALE GENOMIC DNA]</scope>
    <source>
        <strain evidence="5 6">RAOx-1</strain>
    </source>
</reference>
<evidence type="ECO:0000256" key="3">
    <source>
        <dbReference type="PIRNR" id="PIRNR000124"/>
    </source>
</evidence>
<dbReference type="NCBIfam" id="TIGR03026">
    <property type="entry name" value="NDP-sugDHase"/>
    <property type="match status" value="1"/>
</dbReference>
<comment type="similarity">
    <text evidence="3">Belongs to the UDP-glucose/GDP-mannose dehydrogenase family.</text>
</comment>
<dbReference type="SUPFAM" id="SSF48179">
    <property type="entry name" value="6-phosphogluconate dehydrogenase C-terminal domain-like"/>
    <property type="match status" value="1"/>
</dbReference>
<dbReference type="InterPro" id="IPR017476">
    <property type="entry name" value="UDP-Glc/GDP-Man"/>
</dbReference>
<keyword evidence="2" id="KW-0520">NAD</keyword>
<dbReference type="GO" id="GO:0016616">
    <property type="term" value="F:oxidoreductase activity, acting on the CH-OH group of donors, NAD or NADP as acceptor"/>
    <property type="evidence" value="ECO:0007669"/>
    <property type="project" value="InterPro"/>
</dbReference>
<evidence type="ECO:0000256" key="2">
    <source>
        <dbReference type="ARBA" id="ARBA00023027"/>
    </source>
</evidence>
<comment type="caution">
    <text evidence="5">The sequence shown here is derived from an EMBL/GenBank/DDBJ whole genome shotgun (WGS) entry which is preliminary data.</text>
</comment>
<dbReference type="InterPro" id="IPR014027">
    <property type="entry name" value="UDP-Glc/GDP-Man_DH_C"/>
</dbReference>
<dbReference type="Proteomes" id="UP000284219">
    <property type="component" value="Unassembled WGS sequence"/>
</dbReference>
<organism evidence="5 6">
    <name type="scientific">Ammoniphilus oxalaticus</name>
    <dbReference type="NCBI Taxonomy" id="66863"/>
    <lineage>
        <taxon>Bacteria</taxon>
        <taxon>Bacillati</taxon>
        <taxon>Bacillota</taxon>
        <taxon>Bacilli</taxon>
        <taxon>Bacillales</taxon>
        <taxon>Paenibacillaceae</taxon>
        <taxon>Aneurinibacillus group</taxon>
        <taxon>Ammoniphilus</taxon>
    </lineage>
</organism>
<dbReference type="SMART" id="SM00984">
    <property type="entry name" value="UDPG_MGDP_dh_C"/>
    <property type="match status" value="1"/>
</dbReference>
<dbReference type="Pfam" id="PF00984">
    <property type="entry name" value="UDPG_MGDP_dh"/>
    <property type="match status" value="1"/>
</dbReference>
<dbReference type="GO" id="GO:0016628">
    <property type="term" value="F:oxidoreductase activity, acting on the CH-CH group of donors, NAD or NADP as acceptor"/>
    <property type="evidence" value="ECO:0007669"/>
    <property type="project" value="InterPro"/>
</dbReference>
<dbReference type="InterPro" id="IPR008927">
    <property type="entry name" value="6-PGluconate_DH-like_C_sf"/>
</dbReference>
<sequence>MTTSKLAVIGLGYVGLPLAVHFAEHGFEVIGKDKDGQKIARLMKGETYISDVTEQAIREALKKGRLTPSLPNKNLLQSADYIIVAVPTPILNEQPDLSAVEEACQLIAEQLREGQTIILESTTFPGTLEEVILPIMSRTGLTVGKDFFLGYSPERIDPGNTEYSLQRIPKVVSGQTAACLKKVTELYEVAFEQVVPVSSPRVAEMCKLFENIQRLVNISLVNEIDQLCQQLNINFRESLRAAATKPFGFTPYWPGPGVGGHCIPVDPMYFQWKAKKQGLSSQLIEQALQINRVMPQVVVDRVNEELGSVDKTEAQILLIGLTYKKDVNDLRESPALDILKLLLMHGYKVKYSDPHVPVVDMNQEQLTSCPLSANLLRAMDVIVILTDHSAIDWKMIKEHGQRIIDMRGVYDNHEER</sequence>
<name>A0A419SKR7_9BACL</name>
<dbReference type="Gene3D" id="3.40.50.720">
    <property type="entry name" value="NAD(P)-binding Rossmann-like Domain"/>
    <property type="match status" value="2"/>
</dbReference>
<dbReference type="InterPro" id="IPR028359">
    <property type="entry name" value="UDP_ManNAc/GlcNAc_DH"/>
</dbReference>
<dbReference type="Pfam" id="PF03721">
    <property type="entry name" value="UDPG_MGDP_dh_N"/>
    <property type="match status" value="1"/>
</dbReference>
<evidence type="ECO:0000259" key="4">
    <source>
        <dbReference type="SMART" id="SM00984"/>
    </source>
</evidence>
<dbReference type="PANTHER" id="PTHR43491">
    <property type="entry name" value="UDP-N-ACETYL-D-MANNOSAMINE DEHYDROGENASE"/>
    <property type="match status" value="1"/>
</dbReference>
<dbReference type="InterPro" id="IPR001732">
    <property type="entry name" value="UDP-Glc/GDP-Man_DH_N"/>
</dbReference>
<dbReference type="OrthoDB" id="9803238at2"/>
<dbReference type="GO" id="GO:0000271">
    <property type="term" value="P:polysaccharide biosynthetic process"/>
    <property type="evidence" value="ECO:0007669"/>
    <property type="project" value="InterPro"/>
</dbReference>
<dbReference type="GO" id="GO:0051287">
    <property type="term" value="F:NAD binding"/>
    <property type="evidence" value="ECO:0007669"/>
    <property type="project" value="InterPro"/>
</dbReference>
<protein>
    <submittedName>
        <fullName evidence="5">UDP-N-acetyl-D-mannosamine dehydrogenase</fullName>
    </submittedName>
</protein>
<accession>A0A419SKR7</accession>
<dbReference type="SUPFAM" id="SSF51735">
    <property type="entry name" value="NAD(P)-binding Rossmann-fold domains"/>
    <property type="match status" value="1"/>
</dbReference>
<dbReference type="EMBL" id="MCHY01000008">
    <property type="protein sequence ID" value="RKD24607.1"/>
    <property type="molecule type" value="Genomic_DNA"/>
</dbReference>
<feature type="domain" description="UDP-glucose/GDP-mannose dehydrogenase C-terminal" evidence="4">
    <location>
        <begin position="317"/>
        <end position="412"/>
    </location>
</feature>
<dbReference type="Pfam" id="PF03720">
    <property type="entry name" value="UDPG_MGDP_dh_C"/>
    <property type="match status" value="1"/>
</dbReference>
<evidence type="ECO:0000256" key="1">
    <source>
        <dbReference type="ARBA" id="ARBA00023002"/>
    </source>
</evidence>
<gene>
    <name evidence="5" type="ORF">BEP19_09525</name>
</gene>
<dbReference type="PANTHER" id="PTHR43491:SF1">
    <property type="entry name" value="UDP-N-ACETYL-D-MANNOSAMINE DEHYDROGENASE"/>
    <property type="match status" value="1"/>
</dbReference>
<evidence type="ECO:0000313" key="6">
    <source>
        <dbReference type="Proteomes" id="UP000284219"/>
    </source>
</evidence>
<evidence type="ECO:0000313" key="5">
    <source>
        <dbReference type="EMBL" id="RKD24607.1"/>
    </source>
</evidence>
<keyword evidence="1" id="KW-0560">Oxidoreductase</keyword>
<proteinExistence type="inferred from homology"/>
<dbReference type="SUPFAM" id="SSF52413">
    <property type="entry name" value="UDP-glucose/GDP-mannose dehydrogenase C-terminal domain"/>
    <property type="match status" value="1"/>
</dbReference>
<dbReference type="InterPro" id="IPR014026">
    <property type="entry name" value="UDP-Glc/GDP-Man_DH_dimer"/>
</dbReference>
<dbReference type="RefSeq" id="WP_120189902.1">
    <property type="nucleotide sequence ID" value="NZ_MCHY01000008.1"/>
</dbReference>
<keyword evidence="6" id="KW-1185">Reference proteome</keyword>